<dbReference type="GO" id="GO:0006313">
    <property type="term" value="P:DNA transposition"/>
    <property type="evidence" value="ECO:0007669"/>
    <property type="project" value="InterPro"/>
</dbReference>
<dbReference type="Pfam" id="PF01548">
    <property type="entry name" value="DEDD_Tnp_IS110"/>
    <property type="match status" value="1"/>
</dbReference>
<feature type="domain" description="Transposase IS110-like N-terminal" evidence="1">
    <location>
        <begin position="2"/>
        <end position="47"/>
    </location>
</feature>
<dbReference type="GO" id="GO:0003677">
    <property type="term" value="F:DNA binding"/>
    <property type="evidence" value="ECO:0007669"/>
    <property type="project" value="InterPro"/>
</dbReference>
<dbReference type="RefSeq" id="WP_171295571.1">
    <property type="nucleotide sequence ID" value="NZ_CP087098.1"/>
</dbReference>
<accession>A0A7Y3SSV1</accession>
<protein>
    <submittedName>
        <fullName evidence="2">Transposase</fullName>
    </submittedName>
</protein>
<dbReference type="Proteomes" id="UP000531659">
    <property type="component" value="Unassembled WGS sequence"/>
</dbReference>
<evidence type="ECO:0000313" key="3">
    <source>
        <dbReference type="Proteomes" id="UP000531659"/>
    </source>
</evidence>
<comment type="caution">
    <text evidence="2">The sequence shown here is derived from an EMBL/GenBank/DDBJ whole genome shotgun (WGS) entry which is preliminary data.</text>
</comment>
<organism evidence="2 3">
    <name type="scientific">Clostridium estertheticum</name>
    <dbReference type="NCBI Taxonomy" id="238834"/>
    <lineage>
        <taxon>Bacteria</taxon>
        <taxon>Bacillati</taxon>
        <taxon>Bacillota</taxon>
        <taxon>Clostridia</taxon>
        <taxon>Eubacteriales</taxon>
        <taxon>Clostridiaceae</taxon>
        <taxon>Clostridium</taxon>
    </lineage>
</organism>
<evidence type="ECO:0000313" key="2">
    <source>
        <dbReference type="EMBL" id="NNU74693.1"/>
    </source>
</evidence>
<reference evidence="2 3" key="1">
    <citation type="submission" date="2020-05" db="EMBL/GenBank/DDBJ databases">
        <title>Complete genome of Clostridium estertheticum subspecies estertheticum, isolated from Vacuum packed lamb meat from New Zealand imported to Switzerland.</title>
        <authorList>
            <person name="Wambui J."/>
            <person name="Stevens M.J.A."/>
            <person name="Stephan R."/>
        </authorList>
    </citation>
    <scope>NUCLEOTIDE SEQUENCE [LARGE SCALE GENOMIC DNA]</scope>
    <source>
        <strain evidence="2 3">CEST001</strain>
    </source>
</reference>
<proteinExistence type="predicted"/>
<evidence type="ECO:0000259" key="1">
    <source>
        <dbReference type="Pfam" id="PF01548"/>
    </source>
</evidence>
<dbReference type="EMBL" id="JABEYB010000001">
    <property type="protein sequence ID" value="NNU74693.1"/>
    <property type="molecule type" value="Genomic_DNA"/>
</dbReference>
<gene>
    <name evidence="2" type="ORF">HLQ16_01880</name>
</gene>
<name>A0A7Y3SSV1_9CLOT</name>
<dbReference type="GO" id="GO:0004803">
    <property type="term" value="F:transposase activity"/>
    <property type="evidence" value="ECO:0007669"/>
    <property type="project" value="InterPro"/>
</dbReference>
<sequence length="54" mass="6227">MIVGLEPTGHYWFTLGNFLKELGIKLVLVNPFHVKRSKELDDNSQTKMALKIQK</sequence>
<dbReference type="AlphaFoldDB" id="A0A7Y3SSV1"/>
<dbReference type="InterPro" id="IPR002525">
    <property type="entry name" value="Transp_IS110-like_N"/>
</dbReference>